<dbReference type="SUPFAM" id="SSF81383">
    <property type="entry name" value="F-box domain"/>
    <property type="match status" value="1"/>
</dbReference>
<accession>A0A9N8DRF8</accession>
<dbReference type="Gene3D" id="1.20.1280.50">
    <property type="match status" value="1"/>
</dbReference>
<evidence type="ECO:0000313" key="4">
    <source>
        <dbReference type="Proteomes" id="UP001153069"/>
    </source>
</evidence>
<dbReference type="InterPro" id="IPR001810">
    <property type="entry name" value="F-box_dom"/>
</dbReference>
<dbReference type="AlphaFoldDB" id="A0A9N8DRF8"/>
<dbReference type="Proteomes" id="UP001153069">
    <property type="component" value="Unassembled WGS sequence"/>
</dbReference>
<keyword evidence="4" id="KW-1185">Reference proteome</keyword>
<sequence>MGEEVDRPPLEISVRMPATKSASKNATCINNNTLQIDGLTEDVLVDIFQFLGAEGTSKCSMVSRHWNQVVQDSRCLWHVFAQEDFGYLTTKGMNNQVLVDWRGVYQYLAEQRKALKEDQKNHGLKPLNPRVVFSDDGSPVPGYPPENAIRLAQKGSLFNKAWCTNSQVDHDVDLVLELPAPSLIAAFEAANGGYFYSAPLHQALVFTSNTPIDIEQARQFNGKKGAQWANSMTLDDHPTIIRQVQQYTEKHKHTHQPTNLPIAAFNFPPPPSGFNARQQKLLPKIIVARYIHFKLLNSHKSPDGRLADNIDVKDLLTLGTELPLLDKLLQLQSSSEEEPQQPNNHDPSYKRLHAIREYNPPNPNEWW</sequence>
<dbReference type="Pfam" id="PF12937">
    <property type="entry name" value="F-box-like"/>
    <property type="match status" value="1"/>
</dbReference>
<gene>
    <name evidence="3" type="ORF">SEMRO_201_G085090.1</name>
</gene>
<evidence type="ECO:0000259" key="2">
    <source>
        <dbReference type="PROSITE" id="PS50181"/>
    </source>
</evidence>
<dbReference type="InterPro" id="IPR036047">
    <property type="entry name" value="F-box-like_dom_sf"/>
</dbReference>
<protein>
    <recommendedName>
        <fullName evidence="2">F-box domain-containing protein</fullName>
    </recommendedName>
</protein>
<evidence type="ECO:0000313" key="3">
    <source>
        <dbReference type="EMBL" id="CAB9504574.1"/>
    </source>
</evidence>
<proteinExistence type="predicted"/>
<name>A0A9N8DRF8_9STRA</name>
<organism evidence="3 4">
    <name type="scientific">Seminavis robusta</name>
    <dbReference type="NCBI Taxonomy" id="568900"/>
    <lineage>
        <taxon>Eukaryota</taxon>
        <taxon>Sar</taxon>
        <taxon>Stramenopiles</taxon>
        <taxon>Ochrophyta</taxon>
        <taxon>Bacillariophyta</taxon>
        <taxon>Bacillariophyceae</taxon>
        <taxon>Bacillariophycidae</taxon>
        <taxon>Naviculales</taxon>
        <taxon>Naviculaceae</taxon>
        <taxon>Seminavis</taxon>
    </lineage>
</organism>
<feature type="region of interest" description="Disordered" evidence="1">
    <location>
        <begin position="332"/>
        <end position="353"/>
    </location>
</feature>
<evidence type="ECO:0000256" key="1">
    <source>
        <dbReference type="SAM" id="MobiDB-lite"/>
    </source>
</evidence>
<comment type="caution">
    <text evidence="3">The sequence shown here is derived from an EMBL/GenBank/DDBJ whole genome shotgun (WGS) entry which is preliminary data.</text>
</comment>
<reference evidence="3" key="1">
    <citation type="submission" date="2020-06" db="EMBL/GenBank/DDBJ databases">
        <authorList>
            <consortium name="Plant Systems Biology data submission"/>
        </authorList>
    </citation>
    <scope>NUCLEOTIDE SEQUENCE</scope>
    <source>
        <strain evidence="3">D6</strain>
    </source>
</reference>
<dbReference type="PROSITE" id="PS50181">
    <property type="entry name" value="FBOX"/>
    <property type="match status" value="1"/>
</dbReference>
<dbReference type="EMBL" id="CAICTM010000200">
    <property type="protein sequence ID" value="CAB9504574.1"/>
    <property type="molecule type" value="Genomic_DNA"/>
</dbReference>
<feature type="domain" description="F-box" evidence="2">
    <location>
        <begin position="33"/>
        <end position="80"/>
    </location>
</feature>